<evidence type="ECO:0000256" key="5">
    <source>
        <dbReference type="ARBA" id="ARBA00022801"/>
    </source>
</evidence>
<dbReference type="SUPFAM" id="SSF52279">
    <property type="entry name" value="Beta-D-glucan exohydrolase, C-terminal domain"/>
    <property type="match status" value="1"/>
</dbReference>
<evidence type="ECO:0000313" key="15">
    <source>
        <dbReference type="EMBL" id="KAH7014585.1"/>
    </source>
</evidence>
<evidence type="ECO:0000256" key="12">
    <source>
        <dbReference type="SAM" id="SignalP"/>
    </source>
</evidence>
<dbReference type="OrthoDB" id="47059at2759"/>
<dbReference type="Gene3D" id="3.20.20.300">
    <property type="entry name" value="Glycoside hydrolase, family 3, N-terminal domain"/>
    <property type="match status" value="1"/>
</dbReference>
<evidence type="ECO:0000313" key="16">
    <source>
        <dbReference type="Proteomes" id="UP000756346"/>
    </source>
</evidence>
<evidence type="ECO:0000256" key="4">
    <source>
        <dbReference type="ARBA" id="ARBA00022729"/>
    </source>
</evidence>
<comment type="caution">
    <text evidence="15">The sequence shown here is derived from an EMBL/GenBank/DDBJ whole genome shotgun (WGS) entry which is preliminary data.</text>
</comment>
<comment type="similarity">
    <text evidence="2">Belongs to the glycosyl hydrolase 3 family.</text>
</comment>
<dbReference type="SUPFAM" id="SSF51445">
    <property type="entry name" value="(Trans)glycosidases"/>
    <property type="match status" value="1"/>
</dbReference>
<dbReference type="Pfam" id="PF00933">
    <property type="entry name" value="Glyco_hydro_3"/>
    <property type="match status" value="1"/>
</dbReference>
<keyword evidence="3" id="KW-0858">Xylan degradation</keyword>
<dbReference type="InterPro" id="IPR002772">
    <property type="entry name" value="Glyco_hydro_3_C"/>
</dbReference>
<dbReference type="InterPro" id="IPR001764">
    <property type="entry name" value="Glyco_hydro_3_N"/>
</dbReference>
<dbReference type="GO" id="GO:0045493">
    <property type="term" value="P:xylan catabolic process"/>
    <property type="evidence" value="ECO:0007669"/>
    <property type="project" value="UniProtKB-KW"/>
</dbReference>
<dbReference type="InterPro" id="IPR044993">
    <property type="entry name" value="BXL"/>
</dbReference>
<evidence type="ECO:0000256" key="1">
    <source>
        <dbReference type="ARBA" id="ARBA00004851"/>
    </source>
</evidence>
<feature type="domain" description="Glycoside hydrolase family 3 C-terminal" evidence="14">
    <location>
        <begin position="400"/>
        <end position="624"/>
    </location>
</feature>
<feature type="chain" id="PRO_5040225169" description="xylan 1,4-beta-xylosidase" evidence="12">
    <location>
        <begin position="19"/>
        <end position="801"/>
    </location>
</feature>
<dbReference type="Gene3D" id="2.60.40.10">
    <property type="entry name" value="Immunoglobulins"/>
    <property type="match status" value="1"/>
</dbReference>
<evidence type="ECO:0000259" key="13">
    <source>
        <dbReference type="Pfam" id="PF00933"/>
    </source>
</evidence>
<protein>
    <recommendedName>
        <fullName evidence="11">xylan 1,4-beta-xylosidase</fullName>
        <ecNumber evidence="11">3.2.1.37</ecNumber>
    </recommendedName>
</protein>
<dbReference type="InterPro" id="IPR017853">
    <property type="entry name" value="GH"/>
</dbReference>
<dbReference type="EMBL" id="JAGTJQ010000013">
    <property type="protein sequence ID" value="KAH7014585.1"/>
    <property type="molecule type" value="Genomic_DNA"/>
</dbReference>
<keyword evidence="4 12" id="KW-0732">Signal</keyword>
<dbReference type="PANTHER" id="PTHR42721:SF3">
    <property type="entry name" value="BETA-D-XYLOSIDASE 5-RELATED"/>
    <property type="match status" value="1"/>
</dbReference>
<name>A0A9P8XS97_9PEZI</name>
<dbReference type="Gene3D" id="3.40.50.1700">
    <property type="entry name" value="Glycoside hydrolase family 3 C-terminal domain"/>
    <property type="match status" value="1"/>
</dbReference>
<keyword evidence="5" id="KW-0378">Hydrolase</keyword>
<keyword evidence="6" id="KW-0325">Glycoprotein</keyword>
<evidence type="ECO:0000256" key="10">
    <source>
        <dbReference type="ARBA" id="ARBA00024574"/>
    </source>
</evidence>
<comment type="pathway">
    <text evidence="1">Glycan degradation; xylan degradation.</text>
</comment>
<evidence type="ECO:0000256" key="6">
    <source>
        <dbReference type="ARBA" id="ARBA00023180"/>
    </source>
</evidence>
<dbReference type="GO" id="GO:0009044">
    <property type="term" value="F:xylan 1,4-beta-xylosidase activity"/>
    <property type="evidence" value="ECO:0007669"/>
    <property type="project" value="UniProtKB-EC"/>
</dbReference>
<dbReference type="GO" id="GO:0046556">
    <property type="term" value="F:alpha-L-arabinofuranosidase activity"/>
    <property type="evidence" value="ECO:0007669"/>
    <property type="project" value="TreeGrafter"/>
</dbReference>
<feature type="signal peptide" evidence="12">
    <location>
        <begin position="1"/>
        <end position="18"/>
    </location>
</feature>
<accession>A0A9P8XS97</accession>
<evidence type="ECO:0000256" key="7">
    <source>
        <dbReference type="ARBA" id="ARBA00023277"/>
    </source>
</evidence>
<comment type="catalytic activity">
    <reaction evidence="10">
        <text>Hydrolysis of (1-&gt;4)-beta-D-xylans, to remove successive D-xylose residues from the non-reducing termini.</text>
        <dbReference type="EC" id="3.2.1.37"/>
    </reaction>
</comment>
<evidence type="ECO:0000256" key="11">
    <source>
        <dbReference type="ARBA" id="ARBA00026107"/>
    </source>
</evidence>
<proteinExistence type="inferred from homology"/>
<keyword evidence="8" id="KW-0326">Glycosidase</keyword>
<keyword evidence="9" id="KW-0624">Polysaccharide degradation</keyword>
<organism evidence="15 16">
    <name type="scientific">Microdochium trichocladiopsis</name>
    <dbReference type="NCBI Taxonomy" id="1682393"/>
    <lineage>
        <taxon>Eukaryota</taxon>
        <taxon>Fungi</taxon>
        <taxon>Dikarya</taxon>
        <taxon>Ascomycota</taxon>
        <taxon>Pezizomycotina</taxon>
        <taxon>Sordariomycetes</taxon>
        <taxon>Xylariomycetidae</taxon>
        <taxon>Xylariales</taxon>
        <taxon>Microdochiaceae</taxon>
        <taxon>Microdochium</taxon>
    </lineage>
</organism>
<dbReference type="PANTHER" id="PTHR42721">
    <property type="entry name" value="SUGAR HYDROLASE-RELATED"/>
    <property type="match status" value="1"/>
</dbReference>
<dbReference type="EC" id="3.2.1.37" evidence="11"/>
<evidence type="ECO:0000259" key="14">
    <source>
        <dbReference type="Pfam" id="PF01915"/>
    </source>
</evidence>
<dbReference type="AlphaFoldDB" id="A0A9P8XS97"/>
<feature type="domain" description="Glycoside hydrolase family 3 N-terminal" evidence="13">
    <location>
        <begin position="105"/>
        <end position="358"/>
    </location>
</feature>
<dbReference type="Pfam" id="PF01915">
    <property type="entry name" value="Glyco_hydro_3_C"/>
    <property type="match status" value="1"/>
</dbReference>
<sequence>MAIKTLWSASLLVSGAAAAGHLFPDCANGPLSNNTVCNTGASVADRAAALVAAFTNEEKFNLVINTSPGVPRLGLPSYEWWQEALHGVASSPGVNFNKNASMDYSSATSFPQPILMGAAFNDALIEAVATVVSTEARAFNNANRSGLDYWVRRYSDTPNINPYRDPRWGRGQETPGEDTFHIKSYVKALIRGLQGQIGDQYVKVVATCKHFAGYDIENWLGNERYGFNAVISPQELNEYFMQPFQACARDARVASIMCSYNALNGVPTCADSYILQDVLRKHWNWTDENFYVTSDCDSIQNIYSPHNHSSTRAGAAADALVAGTDLDCGTYYALHLPEAYQQGLFNDTAIDRALIRLYSAQIRLGMFDPPAGQPYRALTYADVNTKSSQDLALRAAEEGIVLIKNDGVLPLQLPTDRNTTIAVIGGWANATTTLQGNYAGVAPFLRSPYMGIRDLPNVNALYSGSPGDPTTDGYPPALRAANASDIIVYVDGSNSGESDDRDLIRWSGERRDIMTQLAGLGKPFILLQMGDQLDDTPFLNHPNVSAILWAGFPGQSGGDAIANILTGKTAPAGRLPVTQYPEDYVNQVPMTDMSLRPNATTGNPGRTYMWYNASVVDFGFGLHYTNFTATIDAAGAPTQTRWAIPSLADACSEAYKDLCPFQTVPVTVNNTGSVTSDFVKLGFIAGAHGPEPRPIKRLVAYERLFAIPPGGGCATAQLNLTLGSLGRHDEQGNLVLYPGEYSLLVDVPTQTTWNFTLTGDELTLEQWPQMTGERKYQNVYGQTGQVYQTGQGYQMPLVGGH</sequence>
<dbReference type="InterPro" id="IPR036881">
    <property type="entry name" value="Glyco_hydro_3_C_sf"/>
</dbReference>
<evidence type="ECO:0000256" key="9">
    <source>
        <dbReference type="ARBA" id="ARBA00023326"/>
    </source>
</evidence>
<dbReference type="RefSeq" id="XP_046005552.1">
    <property type="nucleotide sequence ID" value="XM_046157469.1"/>
</dbReference>
<dbReference type="GO" id="GO:0031222">
    <property type="term" value="P:arabinan catabolic process"/>
    <property type="evidence" value="ECO:0007669"/>
    <property type="project" value="TreeGrafter"/>
</dbReference>
<evidence type="ECO:0000256" key="8">
    <source>
        <dbReference type="ARBA" id="ARBA00023295"/>
    </source>
</evidence>
<evidence type="ECO:0000256" key="3">
    <source>
        <dbReference type="ARBA" id="ARBA00022651"/>
    </source>
</evidence>
<dbReference type="Proteomes" id="UP000756346">
    <property type="component" value="Unassembled WGS sequence"/>
</dbReference>
<dbReference type="InterPro" id="IPR036962">
    <property type="entry name" value="Glyco_hydro_3_N_sf"/>
</dbReference>
<keyword evidence="7" id="KW-0119">Carbohydrate metabolism</keyword>
<evidence type="ECO:0000256" key="2">
    <source>
        <dbReference type="ARBA" id="ARBA00005336"/>
    </source>
</evidence>
<dbReference type="InterPro" id="IPR013783">
    <property type="entry name" value="Ig-like_fold"/>
</dbReference>
<gene>
    <name evidence="15" type="ORF">B0I36DRAFT_355777</name>
</gene>
<dbReference type="GeneID" id="70187015"/>
<keyword evidence="16" id="KW-1185">Reference proteome</keyword>
<reference evidence="15" key="1">
    <citation type="journal article" date="2021" name="Nat. Commun.">
        <title>Genetic determinants of endophytism in the Arabidopsis root mycobiome.</title>
        <authorList>
            <person name="Mesny F."/>
            <person name="Miyauchi S."/>
            <person name="Thiergart T."/>
            <person name="Pickel B."/>
            <person name="Atanasova L."/>
            <person name="Karlsson M."/>
            <person name="Huettel B."/>
            <person name="Barry K.W."/>
            <person name="Haridas S."/>
            <person name="Chen C."/>
            <person name="Bauer D."/>
            <person name="Andreopoulos W."/>
            <person name="Pangilinan J."/>
            <person name="LaButti K."/>
            <person name="Riley R."/>
            <person name="Lipzen A."/>
            <person name="Clum A."/>
            <person name="Drula E."/>
            <person name="Henrissat B."/>
            <person name="Kohler A."/>
            <person name="Grigoriev I.V."/>
            <person name="Martin F.M."/>
            <person name="Hacquard S."/>
        </authorList>
    </citation>
    <scope>NUCLEOTIDE SEQUENCE</scope>
    <source>
        <strain evidence="15">MPI-CAGE-CH-0230</strain>
    </source>
</reference>